<dbReference type="InterPro" id="IPR036259">
    <property type="entry name" value="MFS_trans_sf"/>
</dbReference>
<evidence type="ECO:0000256" key="1">
    <source>
        <dbReference type="ARBA" id="ARBA00004141"/>
    </source>
</evidence>
<protein>
    <submittedName>
        <fullName evidence="8">Bacillibactin exporter</fullName>
    </submittedName>
</protein>
<dbReference type="Gene3D" id="1.20.1250.20">
    <property type="entry name" value="MFS general substrate transporter like domains"/>
    <property type="match status" value="2"/>
</dbReference>
<evidence type="ECO:0000256" key="3">
    <source>
        <dbReference type="ARBA" id="ARBA00022692"/>
    </source>
</evidence>
<evidence type="ECO:0000256" key="4">
    <source>
        <dbReference type="ARBA" id="ARBA00022989"/>
    </source>
</evidence>
<dbReference type="InterPro" id="IPR020846">
    <property type="entry name" value="MFS_dom"/>
</dbReference>
<feature type="transmembrane region" description="Helical" evidence="6">
    <location>
        <begin position="169"/>
        <end position="188"/>
    </location>
</feature>
<feature type="domain" description="Major facilitator superfamily (MFS) profile" evidence="7">
    <location>
        <begin position="14"/>
        <end position="396"/>
    </location>
</feature>
<feature type="transmembrane region" description="Helical" evidence="6">
    <location>
        <begin position="48"/>
        <end position="67"/>
    </location>
</feature>
<evidence type="ECO:0000313" key="8">
    <source>
        <dbReference type="EMBL" id="OIQ86445.1"/>
    </source>
</evidence>
<sequence length="410" mass="41003">MRHLRSPFRILPPEVAVLTAVAFSVALGFGIVAPAIPLFAKDFGVTNFAASAVISVFALVRFVSAPVAGRMVNRLGERVVLAAGIGIVGISSLLAGLSGSYAQLLVLRGVGGFGSAMFTVSSFALLLRVVAPDQRGRATGTYQTGFLLGGIAGPAFGGPLTAWSLRAPFFVYAVTLLVAGAVATVFLARTPLRAHEVAAGSADRAPTSLGTALHSSAYRAAVVNNFAVGWGIVGVRSSLVPLFVVEGLRLGASWTGAGLVVSAVAQAVALVPAGRAVDVRGRRPYLRAGAVLALIAAVTMAVTGGAPLFLVAMALYGVGSALLGVSTSAVVGDVIGGRGGAPVAAFQMASDAGAFIGPLVAGALVDAASFEVAFLATAAVSLLAVATTVVMPETRVTATSLTGTTSSGTR</sequence>
<dbReference type="SUPFAM" id="SSF103473">
    <property type="entry name" value="MFS general substrate transporter"/>
    <property type="match status" value="1"/>
</dbReference>
<dbReference type="Pfam" id="PF07690">
    <property type="entry name" value="MFS_1"/>
    <property type="match status" value="1"/>
</dbReference>
<feature type="transmembrane region" description="Helical" evidence="6">
    <location>
        <begin position="79"/>
        <end position="99"/>
    </location>
</feature>
<dbReference type="InterPro" id="IPR050930">
    <property type="entry name" value="MFS_Vesicular_Transporter"/>
</dbReference>
<feature type="transmembrane region" description="Helical" evidence="6">
    <location>
        <begin position="105"/>
        <end position="130"/>
    </location>
</feature>
<keyword evidence="2" id="KW-0813">Transport</keyword>
<feature type="transmembrane region" description="Helical" evidence="6">
    <location>
        <begin position="142"/>
        <end position="163"/>
    </location>
</feature>
<feature type="transmembrane region" description="Helical" evidence="6">
    <location>
        <begin position="343"/>
        <end position="364"/>
    </location>
</feature>
<proteinExistence type="predicted"/>
<evidence type="ECO:0000256" key="2">
    <source>
        <dbReference type="ARBA" id="ARBA00022448"/>
    </source>
</evidence>
<evidence type="ECO:0000256" key="6">
    <source>
        <dbReference type="SAM" id="Phobius"/>
    </source>
</evidence>
<evidence type="ECO:0000256" key="5">
    <source>
        <dbReference type="ARBA" id="ARBA00023136"/>
    </source>
</evidence>
<comment type="caution">
    <text evidence="8">The sequence shown here is derived from an EMBL/GenBank/DDBJ whole genome shotgun (WGS) entry which is preliminary data.</text>
</comment>
<organism evidence="8">
    <name type="scientific">mine drainage metagenome</name>
    <dbReference type="NCBI Taxonomy" id="410659"/>
    <lineage>
        <taxon>unclassified sequences</taxon>
        <taxon>metagenomes</taxon>
        <taxon>ecological metagenomes</taxon>
    </lineage>
</organism>
<dbReference type="GO" id="GO:0016020">
    <property type="term" value="C:membrane"/>
    <property type="evidence" value="ECO:0007669"/>
    <property type="project" value="UniProtKB-SubCell"/>
</dbReference>
<dbReference type="InterPro" id="IPR001958">
    <property type="entry name" value="Tet-R_TetA/multi-R_MdtG-like"/>
</dbReference>
<dbReference type="PANTHER" id="PTHR23506:SF23">
    <property type="entry name" value="GH10249P"/>
    <property type="match status" value="1"/>
</dbReference>
<feature type="transmembrane region" description="Helical" evidence="6">
    <location>
        <begin position="222"/>
        <end position="245"/>
    </location>
</feature>
<gene>
    <name evidence="8" type="primary">ymfD</name>
    <name evidence="8" type="ORF">GALL_317080</name>
</gene>
<dbReference type="CDD" id="cd17325">
    <property type="entry name" value="MFS_MdtG_SLC18_like"/>
    <property type="match status" value="1"/>
</dbReference>
<dbReference type="AlphaFoldDB" id="A0A1J5RE65"/>
<dbReference type="PANTHER" id="PTHR23506">
    <property type="entry name" value="GH10249P"/>
    <property type="match status" value="1"/>
</dbReference>
<feature type="transmembrane region" description="Helical" evidence="6">
    <location>
        <begin position="370"/>
        <end position="391"/>
    </location>
</feature>
<dbReference type="InterPro" id="IPR011701">
    <property type="entry name" value="MFS"/>
</dbReference>
<dbReference type="PRINTS" id="PR01035">
    <property type="entry name" value="TCRTETA"/>
</dbReference>
<dbReference type="PROSITE" id="PS50850">
    <property type="entry name" value="MFS"/>
    <property type="match status" value="1"/>
</dbReference>
<keyword evidence="3 6" id="KW-0812">Transmembrane</keyword>
<keyword evidence="5 6" id="KW-0472">Membrane</keyword>
<dbReference type="GO" id="GO:0022857">
    <property type="term" value="F:transmembrane transporter activity"/>
    <property type="evidence" value="ECO:0007669"/>
    <property type="project" value="InterPro"/>
</dbReference>
<accession>A0A1J5RE65</accession>
<feature type="transmembrane region" description="Helical" evidence="6">
    <location>
        <begin position="15"/>
        <end position="36"/>
    </location>
</feature>
<feature type="transmembrane region" description="Helical" evidence="6">
    <location>
        <begin position="285"/>
        <end position="302"/>
    </location>
</feature>
<comment type="subcellular location">
    <subcellularLocation>
        <location evidence="1">Membrane</location>
        <topology evidence="1">Multi-pass membrane protein</topology>
    </subcellularLocation>
</comment>
<reference evidence="8" key="1">
    <citation type="submission" date="2016-10" db="EMBL/GenBank/DDBJ databases">
        <title>Sequence of Gallionella enrichment culture.</title>
        <authorList>
            <person name="Poehlein A."/>
            <person name="Muehling M."/>
            <person name="Daniel R."/>
        </authorList>
    </citation>
    <scope>NUCLEOTIDE SEQUENCE</scope>
</reference>
<evidence type="ECO:0000259" key="7">
    <source>
        <dbReference type="PROSITE" id="PS50850"/>
    </source>
</evidence>
<name>A0A1J5RE65_9ZZZZ</name>
<feature type="transmembrane region" description="Helical" evidence="6">
    <location>
        <begin position="251"/>
        <end position="273"/>
    </location>
</feature>
<keyword evidence="4 6" id="KW-1133">Transmembrane helix</keyword>
<dbReference type="EMBL" id="MLJW01000479">
    <property type="protein sequence ID" value="OIQ86445.1"/>
    <property type="molecule type" value="Genomic_DNA"/>
</dbReference>